<evidence type="ECO:0000256" key="1">
    <source>
        <dbReference type="SAM" id="SignalP"/>
    </source>
</evidence>
<dbReference type="Proteomes" id="UP001162881">
    <property type="component" value="Unassembled WGS sequence"/>
</dbReference>
<feature type="chain" id="PRO_5047410423" evidence="1">
    <location>
        <begin position="25"/>
        <end position="188"/>
    </location>
</feature>
<dbReference type="InterPro" id="IPR011059">
    <property type="entry name" value="Metal-dep_hydrolase_composite"/>
</dbReference>
<dbReference type="Gene3D" id="2.30.40.10">
    <property type="entry name" value="Urease, subunit C, domain 1"/>
    <property type="match status" value="1"/>
</dbReference>
<dbReference type="PANTHER" id="PTHR22642:SF2">
    <property type="entry name" value="PROTEIN LONG AFTER FAR-RED 3"/>
    <property type="match status" value="1"/>
</dbReference>
<feature type="non-terminal residue" evidence="3">
    <location>
        <position position="188"/>
    </location>
</feature>
<dbReference type="InterPro" id="IPR013108">
    <property type="entry name" value="Amidohydro_3"/>
</dbReference>
<organism evidence="3 4">
    <name type="scientific">Novosphingobium organovorum</name>
    <dbReference type="NCBI Taxonomy" id="2930092"/>
    <lineage>
        <taxon>Bacteria</taxon>
        <taxon>Pseudomonadati</taxon>
        <taxon>Pseudomonadota</taxon>
        <taxon>Alphaproteobacteria</taxon>
        <taxon>Sphingomonadales</taxon>
        <taxon>Sphingomonadaceae</taxon>
        <taxon>Novosphingobium</taxon>
    </lineage>
</organism>
<dbReference type="SUPFAM" id="SSF51338">
    <property type="entry name" value="Composite domain of metallo-dependent hydrolases"/>
    <property type="match status" value="1"/>
</dbReference>
<gene>
    <name evidence="3" type="ORF">MTR62_17965</name>
</gene>
<dbReference type="RefSeq" id="WP_244023516.1">
    <property type="nucleotide sequence ID" value="NZ_JALHLF010000114.1"/>
</dbReference>
<evidence type="ECO:0000313" key="3">
    <source>
        <dbReference type="EMBL" id="MCJ2184561.1"/>
    </source>
</evidence>
<name>A0ABT0BIB9_9SPHN</name>
<evidence type="ECO:0000259" key="2">
    <source>
        <dbReference type="Pfam" id="PF07969"/>
    </source>
</evidence>
<dbReference type="PANTHER" id="PTHR22642">
    <property type="entry name" value="IMIDAZOLONEPROPIONASE"/>
    <property type="match status" value="1"/>
</dbReference>
<keyword evidence="4" id="KW-1185">Reference proteome</keyword>
<sequence length="188" mass="20075">MTFARRAVLAAMLGSALIAAPAQARKKSKEQPPEVETPVPGTLIDDIAGLSPDGHGGIERFSAFLISRDGHIARLYHDGEKRPKYADYRLDGHGQVVMPGLIDAHGHVMALGFSKLTLDLSGTRSLTEALARIKAWSAAHPEAPWILGGGWNETEWSEARLPTAAELDGATGGKPAWLTRIDGHGGWA</sequence>
<dbReference type="EMBL" id="JALHLF010000114">
    <property type="protein sequence ID" value="MCJ2184561.1"/>
    <property type="molecule type" value="Genomic_DNA"/>
</dbReference>
<proteinExistence type="predicted"/>
<dbReference type="Gene3D" id="3.10.310.70">
    <property type="match status" value="1"/>
</dbReference>
<protein>
    <submittedName>
        <fullName evidence="3">Amidohydrolase family protein</fullName>
    </submittedName>
</protein>
<accession>A0ABT0BIB9</accession>
<reference evidence="3" key="1">
    <citation type="submission" date="2022-03" db="EMBL/GenBank/DDBJ databases">
        <title>Identification of a novel bacterium isolated from mangrove sediments.</title>
        <authorList>
            <person name="Pan X."/>
        </authorList>
    </citation>
    <scope>NUCLEOTIDE SEQUENCE</scope>
    <source>
        <strain evidence="3">B1949</strain>
    </source>
</reference>
<feature type="domain" description="Amidohydrolase 3" evidence="2">
    <location>
        <begin position="91"/>
        <end position="188"/>
    </location>
</feature>
<dbReference type="Pfam" id="PF07969">
    <property type="entry name" value="Amidohydro_3"/>
    <property type="match status" value="1"/>
</dbReference>
<evidence type="ECO:0000313" key="4">
    <source>
        <dbReference type="Proteomes" id="UP001162881"/>
    </source>
</evidence>
<comment type="caution">
    <text evidence="3">The sequence shown here is derived from an EMBL/GenBank/DDBJ whole genome shotgun (WGS) entry which is preliminary data.</text>
</comment>
<keyword evidence="1" id="KW-0732">Signal</keyword>
<feature type="signal peptide" evidence="1">
    <location>
        <begin position="1"/>
        <end position="24"/>
    </location>
</feature>